<evidence type="ECO:0000256" key="2">
    <source>
        <dbReference type="SAM" id="Phobius"/>
    </source>
</evidence>
<protein>
    <submittedName>
        <fullName evidence="3">Uncharacterized protein</fullName>
    </submittedName>
</protein>
<evidence type="ECO:0000256" key="1">
    <source>
        <dbReference type="SAM" id="MobiDB-lite"/>
    </source>
</evidence>
<gene>
    <name evidence="3" type="ORF">CEXT_467191</name>
</gene>
<proteinExistence type="predicted"/>
<accession>A0AAV4WFK5</accession>
<reference evidence="3 4" key="1">
    <citation type="submission" date="2021-06" db="EMBL/GenBank/DDBJ databases">
        <title>Caerostris extrusa draft genome.</title>
        <authorList>
            <person name="Kono N."/>
            <person name="Arakawa K."/>
        </authorList>
    </citation>
    <scope>NUCLEOTIDE SEQUENCE [LARGE SCALE GENOMIC DNA]</scope>
</reference>
<organism evidence="3 4">
    <name type="scientific">Caerostris extrusa</name>
    <name type="common">Bark spider</name>
    <name type="synonym">Caerostris bankana</name>
    <dbReference type="NCBI Taxonomy" id="172846"/>
    <lineage>
        <taxon>Eukaryota</taxon>
        <taxon>Metazoa</taxon>
        <taxon>Ecdysozoa</taxon>
        <taxon>Arthropoda</taxon>
        <taxon>Chelicerata</taxon>
        <taxon>Arachnida</taxon>
        <taxon>Araneae</taxon>
        <taxon>Araneomorphae</taxon>
        <taxon>Entelegynae</taxon>
        <taxon>Araneoidea</taxon>
        <taxon>Araneidae</taxon>
        <taxon>Caerostris</taxon>
    </lineage>
</organism>
<keyword evidence="2" id="KW-1133">Transmembrane helix</keyword>
<name>A0AAV4WFK5_CAEEX</name>
<dbReference type="AlphaFoldDB" id="A0AAV4WFK5"/>
<sequence>MLLKGEVLLSRRVMKQLTYRIIIKGIGSRFILAVPVVIPGALFVYNPSSLIRTRDAEDSVASREELMRSENTRRGEEGIKYRSSLQDLCITPRISRYPKDHNGKKPIGKQLAPQSTS</sequence>
<evidence type="ECO:0000313" key="3">
    <source>
        <dbReference type="EMBL" id="GIY80599.1"/>
    </source>
</evidence>
<keyword evidence="4" id="KW-1185">Reference proteome</keyword>
<dbReference type="EMBL" id="BPLR01016028">
    <property type="protein sequence ID" value="GIY80599.1"/>
    <property type="molecule type" value="Genomic_DNA"/>
</dbReference>
<dbReference type="Proteomes" id="UP001054945">
    <property type="component" value="Unassembled WGS sequence"/>
</dbReference>
<feature type="transmembrane region" description="Helical" evidence="2">
    <location>
        <begin position="21"/>
        <end position="45"/>
    </location>
</feature>
<evidence type="ECO:0000313" key="4">
    <source>
        <dbReference type="Proteomes" id="UP001054945"/>
    </source>
</evidence>
<keyword evidence="2" id="KW-0812">Transmembrane</keyword>
<keyword evidence="2" id="KW-0472">Membrane</keyword>
<feature type="region of interest" description="Disordered" evidence="1">
    <location>
        <begin position="92"/>
        <end position="117"/>
    </location>
</feature>
<comment type="caution">
    <text evidence="3">The sequence shown here is derived from an EMBL/GenBank/DDBJ whole genome shotgun (WGS) entry which is preliminary data.</text>
</comment>